<reference evidence="2" key="1">
    <citation type="journal article" date="2022" name="Mol. Ecol. Resour.">
        <title>The genomes of chicory, endive, great burdock and yacon provide insights into Asteraceae palaeo-polyploidization history and plant inulin production.</title>
        <authorList>
            <person name="Fan W."/>
            <person name="Wang S."/>
            <person name="Wang H."/>
            <person name="Wang A."/>
            <person name="Jiang F."/>
            <person name="Liu H."/>
            <person name="Zhao H."/>
            <person name="Xu D."/>
            <person name="Zhang Y."/>
        </authorList>
    </citation>
    <scope>NUCLEOTIDE SEQUENCE [LARGE SCALE GENOMIC DNA]</scope>
    <source>
        <strain evidence="2">cv. Punajuju</strain>
    </source>
</reference>
<reference evidence="1 2" key="2">
    <citation type="journal article" date="2022" name="Mol. Ecol. Resour.">
        <title>The genomes of chicory, endive, great burdock and yacon provide insights into Asteraceae paleo-polyploidization history and plant inulin production.</title>
        <authorList>
            <person name="Fan W."/>
            <person name="Wang S."/>
            <person name="Wang H."/>
            <person name="Wang A."/>
            <person name="Jiang F."/>
            <person name="Liu H."/>
            <person name="Zhao H."/>
            <person name="Xu D."/>
            <person name="Zhang Y."/>
        </authorList>
    </citation>
    <scope>NUCLEOTIDE SEQUENCE [LARGE SCALE GENOMIC DNA]</scope>
    <source>
        <strain evidence="2">cv. Punajuju</strain>
        <tissue evidence="1">Leaves</tissue>
    </source>
</reference>
<comment type="caution">
    <text evidence="1">The sequence shown here is derived from an EMBL/GenBank/DDBJ whole genome shotgun (WGS) entry which is preliminary data.</text>
</comment>
<proteinExistence type="predicted"/>
<sequence>MSLSSRKLVLKSSDGELFEIEEAEAQQSLLIKHMMEDDCAETCISIPNVTGDILSRIIVYCRKHVNTAADYDALRSFDNEFINVDEATLFHLATAASFLDIKNLSDLLWGTLADRRNKRRTARELRRRVTETTQTSSSDCLP</sequence>
<evidence type="ECO:0000313" key="2">
    <source>
        <dbReference type="Proteomes" id="UP001055811"/>
    </source>
</evidence>
<gene>
    <name evidence="1" type="ORF">L2E82_24480</name>
</gene>
<dbReference type="Proteomes" id="UP001055811">
    <property type="component" value="Linkage Group LG04"/>
</dbReference>
<name>A0ACB9E0V4_CICIN</name>
<accession>A0ACB9E0V4</accession>
<protein>
    <submittedName>
        <fullName evidence="1">Uncharacterized protein</fullName>
    </submittedName>
</protein>
<keyword evidence="2" id="KW-1185">Reference proteome</keyword>
<evidence type="ECO:0000313" key="1">
    <source>
        <dbReference type="EMBL" id="KAI3752447.1"/>
    </source>
</evidence>
<dbReference type="EMBL" id="CM042012">
    <property type="protein sequence ID" value="KAI3752447.1"/>
    <property type="molecule type" value="Genomic_DNA"/>
</dbReference>
<organism evidence="1 2">
    <name type="scientific">Cichorium intybus</name>
    <name type="common">Chicory</name>
    <dbReference type="NCBI Taxonomy" id="13427"/>
    <lineage>
        <taxon>Eukaryota</taxon>
        <taxon>Viridiplantae</taxon>
        <taxon>Streptophyta</taxon>
        <taxon>Embryophyta</taxon>
        <taxon>Tracheophyta</taxon>
        <taxon>Spermatophyta</taxon>
        <taxon>Magnoliopsida</taxon>
        <taxon>eudicotyledons</taxon>
        <taxon>Gunneridae</taxon>
        <taxon>Pentapetalae</taxon>
        <taxon>asterids</taxon>
        <taxon>campanulids</taxon>
        <taxon>Asterales</taxon>
        <taxon>Asteraceae</taxon>
        <taxon>Cichorioideae</taxon>
        <taxon>Cichorieae</taxon>
        <taxon>Cichoriinae</taxon>
        <taxon>Cichorium</taxon>
    </lineage>
</organism>